<dbReference type="AlphaFoldDB" id="A0A7C9FN32"/>
<keyword evidence="2" id="KW-1185">Reference proteome</keyword>
<evidence type="ECO:0000313" key="1">
    <source>
        <dbReference type="EMBL" id="MPR31949.1"/>
    </source>
</evidence>
<sequence length="324" mass="36807">MNNLTTQVNLIGVAAAYFTWKYGKAAKWKYPAWVRHRVFVNDQTRKIMGTSQKRLQSVLKDMPYESIQDFIAILQPTFSLESFKRFGDPNNLTPGLRRFWIKKTAKGIDLAAAELKEFSGSNRDEDTLIQDILEFAQQYDTNAKLQAYVRRRVKEGQSARSTYERQKIKDVDTFVKNGLRTLRADTFKKELAEVAANPRFYFGPLLEIPESEGSFWALTDDQQTKFATQALQLLKGKKLKGKKGRAQNAPIKLDAAFKMERLARVAQYRAQQASGIVELAKKCRRSLRNPKSAARDAKRTSKKVFPATEAGLLAWAANPGKGIF</sequence>
<organism evidence="1 2">
    <name type="scientific">Salmonirosea aquatica</name>
    <dbReference type="NCBI Taxonomy" id="2654236"/>
    <lineage>
        <taxon>Bacteria</taxon>
        <taxon>Pseudomonadati</taxon>
        <taxon>Bacteroidota</taxon>
        <taxon>Cytophagia</taxon>
        <taxon>Cytophagales</taxon>
        <taxon>Spirosomataceae</taxon>
        <taxon>Salmonirosea</taxon>
    </lineage>
</organism>
<dbReference type="RefSeq" id="WP_152756073.1">
    <property type="nucleotide sequence ID" value="NZ_WHLY01000002.1"/>
</dbReference>
<gene>
    <name evidence="1" type="ORF">GBK04_00940</name>
</gene>
<dbReference type="Proteomes" id="UP000479293">
    <property type="component" value="Unassembled WGS sequence"/>
</dbReference>
<name>A0A7C9FN32_9BACT</name>
<protein>
    <submittedName>
        <fullName evidence="1">Uncharacterized protein</fullName>
    </submittedName>
</protein>
<reference evidence="1 2" key="1">
    <citation type="submission" date="2019-10" db="EMBL/GenBank/DDBJ databases">
        <title>Draft Genome Sequence of Cytophagaceae sp. SJW1-29.</title>
        <authorList>
            <person name="Choi A."/>
        </authorList>
    </citation>
    <scope>NUCLEOTIDE SEQUENCE [LARGE SCALE GENOMIC DNA]</scope>
    <source>
        <strain evidence="1 2">SJW1-29</strain>
    </source>
</reference>
<comment type="caution">
    <text evidence="1">The sequence shown here is derived from an EMBL/GenBank/DDBJ whole genome shotgun (WGS) entry which is preliminary data.</text>
</comment>
<accession>A0A7C9FN32</accession>
<evidence type="ECO:0000313" key="2">
    <source>
        <dbReference type="Proteomes" id="UP000479293"/>
    </source>
</evidence>
<proteinExistence type="predicted"/>
<dbReference type="EMBL" id="WHLY01000002">
    <property type="protein sequence ID" value="MPR31949.1"/>
    <property type="molecule type" value="Genomic_DNA"/>
</dbReference>